<dbReference type="InterPro" id="IPR012337">
    <property type="entry name" value="RNaseH-like_sf"/>
</dbReference>
<evidence type="ECO:0000256" key="1">
    <source>
        <dbReference type="SAM" id="MobiDB-lite"/>
    </source>
</evidence>
<dbReference type="InterPro" id="IPR050951">
    <property type="entry name" value="Retrovirus_Pol_polyprotein"/>
</dbReference>
<reference evidence="3" key="2">
    <citation type="submission" date="2025-08" db="UniProtKB">
        <authorList>
            <consortium name="Ensembl"/>
        </authorList>
    </citation>
    <scope>IDENTIFICATION</scope>
</reference>
<dbReference type="GO" id="GO:0003676">
    <property type="term" value="F:nucleic acid binding"/>
    <property type="evidence" value="ECO:0007669"/>
    <property type="project" value="InterPro"/>
</dbReference>
<dbReference type="SUPFAM" id="SSF53098">
    <property type="entry name" value="Ribonuclease H-like"/>
    <property type="match status" value="1"/>
</dbReference>
<dbReference type="GeneTree" id="ENSGT00940000175143"/>
<proteinExistence type="predicted"/>
<dbReference type="GO" id="GO:0015074">
    <property type="term" value="P:DNA integration"/>
    <property type="evidence" value="ECO:0007669"/>
    <property type="project" value="InterPro"/>
</dbReference>
<sequence length="265" mass="29521">MAWLDAHIMSNITASVTIEKLRSIFATHGLPDTVVTDNGPTFTSELFQEFIEKNGIRHVRTAPYHPASNGLAERAVETLKDGLRKMSGQTLETKLSRFLFQYRITPHTTTGVSPAEMLMGRKPKSHLDLLHPDVGPRVIRSQEEQKGRRDQHAKERFFKPGDCVFVKNFAQGQPWLPGLISRQTGPVSFTVDLLDGRQIRRHQDHLLAPQQTDGLSVQSESVQVDQPVCTPNLAGSTQPATGPVGPTVGLRRSKRQHKPPDRLTC</sequence>
<reference evidence="3 4" key="1">
    <citation type="submission" date="2020-02" db="EMBL/GenBank/DDBJ databases">
        <title>Esox lucius (northern pike) genome, fEsoLuc1, primary haplotype.</title>
        <authorList>
            <person name="Myers G."/>
            <person name="Karagic N."/>
            <person name="Meyer A."/>
            <person name="Pippel M."/>
            <person name="Reichard M."/>
            <person name="Winkler S."/>
            <person name="Tracey A."/>
            <person name="Sims Y."/>
            <person name="Howe K."/>
            <person name="Rhie A."/>
            <person name="Formenti G."/>
            <person name="Durbin R."/>
            <person name="Fedrigo O."/>
            <person name="Jarvis E.D."/>
        </authorList>
    </citation>
    <scope>NUCLEOTIDE SEQUENCE [LARGE SCALE GENOMIC DNA]</scope>
</reference>
<dbReference type="PANTHER" id="PTHR37984:SF13">
    <property type="entry name" value="RIBONUCLEASE H"/>
    <property type="match status" value="1"/>
</dbReference>
<evidence type="ECO:0000313" key="4">
    <source>
        <dbReference type="Proteomes" id="UP000265140"/>
    </source>
</evidence>
<feature type="region of interest" description="Disordered" evidence="1">
    <location>
        <begin position="228"/>
        <end position="265"/>
    </location>
</feature>
<dbReference type="PROSITE" id="PS50994">
    <property type="entry name" value="INTEGRASE"/>
    <property type="match status" value="1"/>
</dbReference>
<reference evidence="3" key="3">
    <citation type="submission" date="2025-09" db="UniProtKB">
        <authorList>
            <consortium name="Ensembl"/>
        </authorList>
    </citation>
    <scope>IDENTIFICATION</scope>
</reference>
<protein>
    <recommendedName>
        <fullName evidence="2">Integrase catalytic domain-containing protein</fullName>
    </recommendedName>
</protein>
<name>A0AAY5K6G3_ESOLU</name>
<dbReference type="InterPro" id="IPR036397">
    <property type="entry name" value="RNaseH_sf"/>
</dbReference>
<dbReference type="PANTHER" id="PTHR37984">
    <property type="entry name" value="PROTEIN CBG26694"/>
    <property type="match status" value="1"/>
</dbReference>
<dbReference type="Ensembl" id="ENSELUT00000100994.1">
    <property type="protein sequence ID" value="ENSELUP00000084583.1"/>
    <property type="gene ID" value="ENSELUG00000040531.1"/>
</dbReference>
<dbReference type="Pfam" id="PF00665">
    <property type="entry name" value="rve"/>
    <property type="match status" value="1"/>
</dbReference>
<dbReference type="InterPro" id="IPR001584">
    <property type="entry name" value="Integrase_cat-core"/>
</dbReference>
<organism evidence="3 4">
    <name type="scientific">Esox lucius</name>
    <name type="common">Northern pike</name>
    <dbReference type="NCBI Taxonomy" id="8010"/>
    <lineage>
        <taxon>Eukaryota</taxon>
        <taxon>Metazoa</taxon>
        <taxon>Chordata</taxon>
        <taxon>Craniata</taxon>
        <taxon>Vertebrata</taxon>
        <taxon>Euteleostomi</taxon>
        <taxon>Actinopterygii</taxon>
        <taxon>Neopterygii</taxon>
        <taxon>Teleostei</taxon>
        <taxon>Protacanthopterygii</taxon>
        <taxon>Esociformes</taxon>
        <taxon>Esocidae</taxon>
        <taxon>Esox</taxon>
    </lineage>
</organism>
<feature type="domain" description="Integrase catalytic" evidence="2">
    <location>
        <begin position="1"/>
        <end position="122"/>
    </location>
</feature>
<accession>A0AAY5K6G3</accession>
<dbReference type="Proteomes" id="UP000265140">
    <property type="component" value="Chromosome 6"/>
</dbReference>
<dbReference type="AlphaFoldDB" id="A0AAY5K6G3"/>
<evidence type="ECO:0000313" key="3">
    <source>
        <dbReference type="Ensembl" id="ENSELUP00000084583.1"/>
    </source>
</evidence>
<evidence type="ECO:0000259" key="2">
    <source>
        <dbReference type="PROSITE" id="PS50994"/>
    </source>
</evidence>
<keyword evidence="4" id="KW-1185">Reference proteome</keyword>
<dbReference type="Gene3D" id="3.30.420.10">
    <property type="entry name" value="Ribonuclease H-like superfamily/Ribonuclease H"/>
    <property type="match status" value="1"/>
</dbReference>